<keyword evidence="1" id="KW-0732">Signal</keyword>
<keyword evidence="3" id="KW-1185">Reference proteome</keyword>
<evidence type="ECO:0000313" key="3">
    <source>
        <dbReference type="Proteomes" id="UP000034680"/>
    </source>
</evidence>
<feature type="chain" id="PRO_5002544233" evidence="1">
    <location>
        <begin position="18"/>
        <end position="133"/>
    </location>
</feature>
<gene>
    <name evidence="2" type="ORF">UCDDA912_g02338</name>
</gene>
<accession>A0A0G2FU06</accession>
<dbReference type="AlphaFoldDB" id="A0A0G2FU06"/>
<reference evidence="2 3" key="2">
    <citation type="submission" date="2015-05" db="EMBL/GenBank/DDBJ databases">
        <authorList>
            <person name="Morales-Cruz A."/>
            <person name="Amrine K.C."/>
            <person name="Cantu D."/>
        </authorList>
    </citation>
    <scope>NUCLEOTIDE SEQUENCE [LARGE SCALE GENOMIC DNA]</scope>
    <source>
        <strain evidence="2">DA912</strain>
    </source>
</reference>
<proteinExistence type="predicted"/>
<feature type="signal peptide" evidence="1">
    <location>
        <begin position="1"/>
        <end position="17"/>
    </location>
</feature>
<organism evidence="2 3">
    <name type="scientific">Diaporthe ampelina</name>
    <dbReference type="NCBI Taxonomy" id="1214573"/>
    <lineage>
        <taxon>Eukaryota</taxon>
        <taxon>Fungi</taxon>
        <taxon>Dikarya</taxon>
        <taxon>Ascomycota</taxon>
        <taxon>Pezizomycotina</taxon>
        <taxon>Sordariomycetes</taxon>
        <taxon>Sordariomycetidae</taxon>
        <taxon>Diaporthales</taxon>
        <taxon>Diaporthaceae</taxon>
        <taxon>Diaporthe</taxon>
    </lineage>
</organism>
<name>A0A0G2FU06_9PEZI</name>
<reference evidence="2 3" key="1">
    <citation type="submission" date="2015-05" db="EMBL/GenBank/DDBJ databases">
        <title>Distinctive expansion of gene families associated with plant cell wall degradation and secondary metabolism in the genomes of grapevine trunk pathogens.</title>
        <authorList>
            <person name="Lawrence D.P."/>
            <person name="Travadon R."/>
            <person name="Rolshausen P.E."/>
            <person name="Baumgartner K."/>
        </authorList>
    </citation>
    <scope>NUCLEOTIDE SEQUENCE [LARGE SCALE GENOMIC DNA]</scope>
    <source>
        <strain evidence="2">DA912</strain>
    </source>
</reference>
<comment type="caution">
    <text evidence="2">The sequence shown here is derived from an EMBL/GenBank/DDBJ whole genome shotgun (WGS) entry which is preliminary data.</text>
</comment>
<dbReference type="EMBL" id="LCUC01000079">
    <property type="protein sequence ID" value="KKY37652.1"/>
    <property type="molecule type" value="Genomic_DNA"/>
</dbReference>
<dbReference type="Proteomes" id="UP000034680">
    <property type="component" value="Unassembled WGS sequence"/>
</dbReference>
<protein>
    <submittedName>
        <fullName evidence="2">Uncharacterized protein</fullName>
    </submittedName>
</protein>
<sequence>MKLSTILTSALAAPAIASPATNRREAAPQPPSLLDMILHSLNLPDISLEAMDDLKQCMSAHKTYHTDYTMAEHGVLSITNVDHTCCEKAKGVWSQIPEGQYGHAIFTKSCDGATITGVSKQNIELARGFLDSI</sequence>
<evidence type="ECO:0000313" key="2">
    <source>
        <dbReference type="EMBL" id="KKY37652.1"/>
    </source>
</evidence>
<evidence type="ECO:0000256" key="1">
    <source>
        <dbReference type="SAM" id="SignalP"/>
    </source>
</evidence>
<dbReference type="OrthoDB" id="5233915at2759"/>